<proteinExistence type="predicted"/>
<protein>
    <recommendedName>
        <fullName evidence="3">SF3 helicase domain-containing protein</fullName>
    </recommendedName>
</protein>
<evidence type="ECO:0000259" key="3">
    <source>
        <dbReference type="PROSITE" id="PS51206"/>
    </source>
</evidence>
<dbReference type="Gene3D" id="3.40.50.300">
    <property type="entry name" value="P-loop containing nucleotide triphosphate hydrolases"/>
    <property type="match status" value="1"/>
</dbReference>
<dbReference type="GO" id="GO:0003724">
    <property type="term" value="F:RNA helicase activity"/>
    <property type="evidence" value="ECO:0007669"/>
    <property type="project" value="InterPro"/>
</dbReference>
<evidence type="ECO:0000313" key="5">
    <source>
        <dbReference type="Proteomes" id="UP000193944"/>
    </source>
</evidence>
<dbReference type="OrthoDB" id="6433169at2759"/>
<comment type="caution">
    <text evidence="4">The sequence shown here is derived from an EMBL/GenBank/DDBJ whole genome shotgun (WGS) entry which is preliminary data.</text>
</comment>
<dbReference type="InterPro" id="IPR000605">
    <property type="entry name" value="Helicase_SF3_ssDNA/RNA_vir"/>
</dbReference>
<evidence type="ECO:0000313" key="4">
    <source>
        <dbReference type="EMBL" id="ORX76042.1"/>
    </source>
</evidence>
<dbReference type="GO" id="GO:0005524">
    <property type="term" value="F:ATP binding"/>
    <property type="evidence" value="ECO:0007669"/>
    <property type="project" value="UniProtKB-KW"/>
</dbReference>
<dbReference type="Proteomes" id="UP000193944">
    <property type="component" value="Unassembled WGS sequence"/>
</dbReference>
<keyword evidence="1" id="KW-0547">Nucleotide-binding</keyword>
<organism evidence="4 5">
    <name type="scientific">Anaeromyces robustus</name>
    <dbReference type="NCBI Taxonomy" id="1754192"/>
    <lineage>
        <taxon>Eukaryota</taxon>
        <taxon>Fungi</taxon>
        <taxon>Fungi incertae sedis</taxon>
        <taxon>Chytridiomycota</taxon>
        <taxon>Chytridiomycota incertae sedis</taxon>
        <taxon>Neocallimastigomycetes</taxon>
        <taxon>Neocallimastigales</taxon>
        <taxon>Neocallimastigaceae</taxon>
        <taxon>Anaeromyces</taxon>
    </lineage>
</organism>
<keyword evidence="5" id="KW-1185">Reference proteome</keyword>
<reference evidence="4 5" key="1">
    <citation type="submission" date="2016-08" db="EMBL/GenBank/DDBJ databases">
        <title>A Parts List for Fungal Cellulosomes Revealed by Comparative Genomics.</title>
        <authorList>
            <consortium name="DOE Joint Genome Institute"/>
            <person name="Haitjema C.H."/>
            <person name="Gilmore S.P."/>
            <person name="Henske J.K."/>
            <person name="Solomon K.V."/>
            <person name="De Groot R."/>
            <person name="Kuo A."/>
            <person name="Mondo S.J."/>
            <person name="Salamov A.A."/>
            <person name="Labutti K."/>
            <person name="Zhao Z."/>
            <person name="Chiniquy J."/>
            <person name="Barry K."/>
            <person name="Brewer H.M."/>
            <person name="Purvine S.O."/>
            <person name="Wright A.T."/>
            <person name="Boxma B."/>
            <person name="Van Alen T."/>
            <person name="Hackstein J.H."/>
            <person name="Baker S.E."/>
            <person name="Grigoriev I.V."/>
            <person name="O'Malley M.A."/>
        </authorList>
    </citation>
    <scope>NUCLEOTIDE SEQUENCE [LARGE SCALE GENOMIC DNA]</scope>
    <source>
        <strain evidence="4 5">S4</strain>
    </source>
</reference>
<gene>
    <name evidence="4" type="ORF">BCR32DRAFT_249072</name>
</gene>
<name>A0A1Y1WRE0_9FUNG</name>
<evidence type="ECO:0000256" key="2">
    <source>
        <dbReference type="ARBA" id="ARBA00022840"/>
    </source>
</evidence>
<evidence type="ECO:0000256" key="1">
    <source>
        <dbReference type="ARBA" id="ARBA00022741"/>
    </source>
</evidence>
<dbReference type="InterPro" id="IPR027417">
    <property type="entry name" value="P-loop_NTPase"/>
</dbReference>
<dbReference type="PROSITE" id="PS51206">
    <property type="entry name" value="SF3_HELICASE_1"/>
    <property type="match status" value="1"/>
</dbReference>
<sequence length="355" mass="42467">MLLNNKYGNFFRDFFILIWGPTGTGKSHCIEDIIYHLQQFWFIYCGQNNLEYQKLEVYNKKSNKWWDSYKGEKIVVIEELEPQWVCHSGNLLKQLCDQYPFPVEVKGATINKIRPFWVIMTSNYSLKKLCTKENGELVTENYEPLHRRLFTVELTKLGNFFEWPREDRLKKYFSTHSIVKADRENQKKERRMKLLSIIDERNHNNSLETNKSFAYYEDFQQKDEDYFLETISTTSESVISINYCTMHYDFNNSKYWEDYTLYKSIIKGLKQLIHIQNNRIAELELINTKHRLTVSNLNEAYKFISSLKLGKNEIFEDQKQKDYSLTDIITQMANVGQLINENEHEICHFKFISVT</sequence>
<dbReference type="EMBL" id="MCFG01000322">
    <property type="protein sequence ID" value="ORX76042.1"/>
    <property type="molecule type" value="Genomic_DNA"/>
</dbReference>
<dbReference type="GO" id="GO:0003723">
    <property type="term" value="F:RNA binding"/>
    <property type="evidence" value="ECO:0007669"/>
    <property type="project" value="InterPro"/>
</dbReference>
<dbReference type="InterPro" id="IPR014015">
    <property type="entry name" value="Helicase_SF3_DNA-vir"/>
</dbReference>
<keyword evidence="2" id="KW-0067">ATP-binding</keyword>
<feature type="domain" description="SF3 helicase" evidence="3">
    <location>
        <begin position="1"/>
        <end position="187"/>
    </location>
</feature>
<dbReference type="SUPFAM" id="SSF52540">
    <property type="entry name" value="P-loop containing nucleoside triphosphate hydrolases"/>
    <property type="match status" value="1"/>
</dbReference>
<accession>A0A1Y1WRE0</accession>
<dbReference type="AlphaFoldDB" id="A0A1Y1WRE0"/>
<dbReference type="Pfam" id="PF00910">
    <property type="entry name" value="RNA_helicase"/>
    <property type="match status" value="1"/>
</dbReference>
<reference evidence="4 5" key="2">
    <citation type="submission" date="2016-08" db="EMBL/GenBank/DDBJ databases">
        <title>Pervasive Adenine N6-methylation of Active Genes in Fungi.</title>
        <authorList>
            <consortium name="DOE Joint Genome Institute"/>
            <person name="Mondo S.J."/>
            <person name="Dannebaum R.O."/>
            <person name="Kuo R.C."/>
            <person name="Labutti K."/>
            <person name="Haridas S."/>
            <person name="Kuo A."/>
            <person name="Salamov A."/>
            <person name="Ahrendt S.R."/>
            <person name="Lipzen A."/>
            <person name="Sullivan W."/>
            <person name="Andreopoulos W.B."/>
            <person name="Clum A."/>
            <person name="Lindquist E."/>
            <person name="Daum C."/>
            <person name="Ramamoorthy G.K."/>
            <person name="Gryganskyi A."/>
            <person name="Culley D."/>
            <person name="Magnuson J.K."/>
            <person name="James T.Y."/>
            <person name="O'Malley M.A."/>
            <person name="Stajich J.E."/>
            <person name="Spatafora J.W."/>
            <person name="Visel A."/>
            <person name="Grigoriev I.V."/>
        </authorList>
    </citation>
    <scope>NUCLEOTIDE SEQUENCE [LARGE SCALE GENOMIC DNA]</scope>
    <source>
        <strain evidence="4 5">S4</strain>
    </source>
</reference>